<feature type="region of interest" description="Disordered" evidence="2">
    <location>
        <begin position="80"/>
        <end position="113"/>
    </location>
</feature>
<evidence type="ECO:0000313" key="4">
    <source>
        <dbReference type="EMBL" id="STX35394.1"/>
    </source>
</evidence>
<name>A0A378ITQ5_9GAMM</name>
<feature type="compositionally biased region" description="Basic and acidic residues" evidence="2">
    <location>
        <begin position="97"/>
        <end position="109"/>
    </location>
</feature>
<dbReference type="AlphaFoldDB" id="A0A378ITQ5"/>
<dbReference type="Proteomes" id="UP000255316">
    <property type="component" value="Unassembled WGS sequence"/>
</dbReference>
<feature type="coiled-coil region" evidence="1">
    <location>
        <begin position="175"/>
        <end position="202"/>
    </location>
</feature>
<feature type="region of interest" description="Disordered" evidence="2">
    <location>
        <begin position="248"/>
        <end position="316"/>
    </location>
</feature>
<evidence type="ECO:0000256" key="2">
    <source>
        <dbReference type="SAM" id="MobiDB-lite"/>
    </source>
</evidence>
<keyword evidence="1" id="KW-0175">Coiled coil</keyword>
<evidence type="ECO:0000313" key="5">
    <source>
        <dbReference type="Proteomes" id="UP000054854"/>
    </source>
</evidence>
<organism evidence="4 6">
    <name type="scientific">Legionella cincinnatiensis</name>
    <dbReference type="NCBI Taxonomy" id="28085"/>
    <lineage>
        <taxon>Bacteria</taxon>
        <taxon>Pseudomonadati</taxon>
        <taxon>Pseudomonadota</taxon>
        <taxon>Gammaproteobacteria</taxon>
        <taxon>Legionellales</taxon>
        <taxon>Legionellaceae</taxon>
        <taxon>Legionella</taxon>
    </lineage>
</organism>
<evidence type="ECO:0000313" key="6">
    <source>
        <dbReference type="Proteomes" id="UP000255316"/>
    </source>
</evidence>
<feature type="compositionally biased region" description="Basic and acidic residues" evidence="2">
    <location>
        <begin position="252"/>
        <end position="263"/>
    </location>
</feature>
<reference evidence="3 5" key="1">
    <citation type="submission" date="2015-11" db="EMBL/GenBank/DDBJ databases">
        <title>Genomic analysis of 38 Legionella species identifies large and diverse effector repertoires.</title>
        <authorList>
            <person name="Burstein D."/>
            <person name="Amaro F."/>
            <person name="Zusman T."/>
            <person name="Lifshitz Z."/>
            <person name="Cohen O."/>
            <person name="Gilbert J.A."/>
            <person name="Pupko T."/>
            <person name="Shuman H.A."/>
            <person name="Segal G."/>
        </authorList>
    </citation>
    <scope>NUCLEOTIDE SEQUENCE [LARGE SCALE GENOMIC DNA]</scope>
    <source>
        <strain evidence="3 5">CDC#72-OH-14</strain>
    </source>
</reference>
<sequence>MNLHWSILMKKDKEKHQTIPEPTITSGAKEQISSAALTLQLLNKEKEKIKEKEKKEFADEAAKVRCRTCFKEIAPTRRCFGHGGGGGGGDGGSGNTSEEKASSGEDKSLTKSGKIVETTDELIGQFASMEDREALDLESSFDPEIIEQLIADGKLLVDSDRESMTLTIKLLCEPNELTEEQREELKKFIEAIIKEFNEFKEENNLSDDCLQLIQDEEGNIRSLRITMPTLALYDAFIQRLANNLVPIPSPKAQEKDEATKERSFAPNPLSMEPKPSNKFSKQEEIEQNKDIEPKKTENEGEEQVIFNPSPFNMKPW</sequence>
<feature type="compositionally biased region" description="Gly residues" evidence="2">
    <location>
        <begin position="81"/>
        <end position="94"/>
    </location>
</feature>
<proteinExistence type="predicted"/>
<feature type="compositionally biased region" description="Basic and acidic residues" evidence="2">
    <location>
        <begin position="280"/>
        <end position="298"/>
    </location>
</feature>
<dbReference type="Proteomes" id="UP000054854">
    <property type="component" value="Unassembled WGS sequence"/>
</dbReference>
<evidence type="ECO:0000313" key="3">
    <source>
        <dbReference type="EMBL" id="KTC89202.1"/>
    </source>
</evidence>
<keyword evidence="5" id="KW-1185">Reference proteome</keyword>
<accession>A0A378ITQ5</accession>
<dbReference type="EMBL" id="LNXX01000011">
    <property type="protein sequence ID" value="KTC89202.1"/>
    <property type="molecule type" value="Genomic_DNA"/>
</dbReference>
<evidence type="ECO:0000256" key="1">
    <source>
        <dbReference type="SAM" id="Coils"/>
    </source>
</evidence>
<reference evidence="4 6" key="2">
    <citation type="submission" date="2018-06" db="EMBL/GenBank/DDBJ databases">
        <authorList>
            <consortium name="Pathogen Informatics"/>
            <person name="Doyle S."/>
        </authorList>
    </citation>
    <scope>NUCLEOTIDE SEQUENCE [LARGE SCALE GENOMIC DNA]</scope>
    <source>
        <strain evidence="4 6">NCTC12438</strain>
    </source>
</reference>
<dbReference type="EMBL" id="UGNX01000001">
    <property type="protein sequence ID" value="STX35394.1"/>
    <property type="molecule type" value="Genomic_DNA"/>
</dbReference>
<protein>
    <submittedName>
        <fullName evidence="4">Uncharacterized protein</fullName>
    </submittedName>
</protein>
<gene>
    <name evidence="3" type="ORF">Lcin_1240</name>
    <name evidence="4" type="ORF">NCTC12438_02009</name>
</gene>